<dbReference type="GeneID" id="101502726"/>
<keyword evidence="9 12" id="KW-0063">Aspartyl esterase</keyword>
<dbReference type="SUPFAM" id="SSF51126">
    <property type="entry name" value="Pectin lyase-like"/>
    <property type="match status" value="1"/>
</dbReference>
<dbReference type="GO" id="GO:0030599">
    <property type="term" value="F:pectinesterase activity"/>
    <property type="evidence" value="ECO:0007669"/>
    <property type="project" value="UniProtKB-UniRule"/>
</dbReference>
<dbReference type="Proteomes" id="UP000087171">
    <property type="component" value="Unplaced"/>
</dbReference>
<keyword evidence="14" id="KW-1185">Reference proteome</keyword>
<comment type="catalytic activity">
    <reaction evidence="10 12">
        <text>[(1-&gt;4)-alpha-D-galacturonosyl methyl ester](n) + n H2O = [(1-&gt;4)-alpha-D-galacturonosyl](n) + n methanol + n H(+)</text>
        <dbReference type="Rhea" id="RHEA:22380"/>
        <dbReference type="Rhea" id="RHEA-COMP:14570"/>
        <dbReference type="Rhea" id="RHEA-COMP:14573"/>
        <dbReference type="ChEBI" id="CHEBI:15377"/>
        <dbReference type="ChEBI" id="CHEBI:15378"/>
        <dbReference type="ChEBI" id="CHEBI:17790"/>
        <dbReference type="ChEBI" id="CHEBI:140522"/>
        <dbReference type="ChEBI" id="CHEBI:140523"/>
        <dbReference type="EC" id="3.1.1.11"/>
    </reaction>
</comment>
<keyword evidence="7 12" id="KW-0732">Signal</keyword>
<evidence type="ECO:0000256" key="11">
    <source>
        <dbReference type="PROSITE-ProRule" id="PRU10040"/>
    </source>
</evidence>
<keyword evidence="6" id="KW-0964">Secreted</keyword>
<evidence type="ECO:0000313" key="14">
    <source>
        <dbReference type="Proteomes" id="UP000087171"/>
    </source>
</evidence>
<dbReference type="Pfam" id="PF01095">
    <property type="entry name" value="Pectinesterase"/>
    <property type="match status" value="1"/>
</dbReference>
<dbReference type="EC" id="3.1.1.11" evidence="4 12"/>
<evidence type="ECO:0000313" key="15">
    <source>
        <dbReference type="RefSeq" id="XP_004513231.1"/>
    </source>
</evidence>
<evidence type="ECO:0000256" key="12">
    <source>
        <dbReference type="RuleBase" id="RU000589"/>
    </source>
</evidence>
<keyword evidence="5" id="KW-0134">Cell wall</keyword>
<dbReference type="PaxDb" id="3827-XP_004513231.1"/>
<reference evidence="15" key="1">
    <citation type="submission" date="2025-08" db="UniProtKB">
        <authorList>
            <consortium name="RefSeq"/>
        </authorList>
    </citation>
    <scope>IDENTIFICATION</scope>
    <source>
        <tissue evidence="15">Etiolated seedlings</tissue>
    </source>
</reference>
<comment type="subcellular location">
    <subcellularLocation>
        <location evidence="1">Secreted</location>
        <location evidence="1">Cell wall</location>
    </subcellularLocation>
</comment>
<dbReference type="KEGG" id="cam:101502726"/>
<evidence type="ECO:0000256" key="10">
    <source>
        <dbReference type="ARBA" id="ARBA00047928"/>
    </source>
</evidence>
<gene>
    <name evidence="15" type="primary">LOC101502726</name>
</gene>
<evidence type="ECO:0000259" key="13">
    <source>
        <dbReference type="Pfam" id="PF01095"/>
    </source>
</evidence>
<sequence length="370" mass="40352">MDSKTVRSYIHVALVISFLTANIVLSDDNVPIPSDKAQLNTWFNNNVKPLSQRKNTLDPALVTAEEGAKVVKVMKDGSGDFKTITDAIKSIPEGNTKRVIVYIGGGNFNEKITIGRTKPFVTLYGALGGNMPNLTYGGTAQQYGTVDSATLIVEGDYFVAANIMISNTAPRPDGKRQGAQAVALRISGDKASFYNCKLLGFQDTVCDDRNRHLFKNCLIQGTVDFIFGSGKSLYLNTELRVLGDTGMTVIVAQARKSDSEDNGYSFVHCDITGTGNGTFLGRAWMSHSKAVFAYTHMTSVVNQEGWSDNRHSQYASTVYFGEYRNTGPGADLKGRSKITKQLSDAEVKPYITLAMIEGSKWLLPPPNLKV</sequence>
<evidence type="ECO:0000256" key="1">
    <source>
        <dbReference type="ARBA" id="ARBA00004191"/>
    </source>
</evidence>
<keyword evidence="8 12" id="KW-0378">Hydrolase</keyword>
<dbReference type="AlphaFoldDB" id="A0A1S2Z1B6"/>
<dbReference type="InterPro" id="IPR012334">
    <property type="entry name" value="Pectin_lyas_fold"/>
</dbReference>
<comment type="similarity">
    <text evidence="3">Belongs to the pectinesterase family.</text>
</comment>
<evidence type="ECO:0000256" key="5">
    <source>
        <dbReference type="ARBA" id="ARBA00022512"/>
    </source>
</evidence>
<dbReference type="PANTHER" id="PTHR31321">
    <property type="entry name" value="ACYL-COA THIOESTER HYDROLASE YBHC-RELATED"/>
    <property type="match status" value="1"/>
</dbReference>
<dbReference type="InterPro" id="IPR033131">
    <property type="entry name" value="Pectinesterase_Asp_AS"/>
</dbReference>
<evidence type="ECO:0000256" key="7">
    <source>
        <dbReference type="ARBA" id="ARBA00022729"/>
    </source>
</evidence>
<dbReference type="FunFam" id="2.160.20.10:FF:000008">
    <property type="entry name" value="Pectinesterase"/>
    <property type="match status" value="1"/>
</dbReference>
<feature type="chain" id="PRO_5010004141" description="Pectinesterase" evidence="12">
    <location>
        <begin position="27"/>
        <end position="370"/>
    </location>
</feature>
<protein>
    <recommendedName>
        <fullName evidence="4 12">Pectinesterase</fullName>
        <ecNumber evidence="4 12">3.1.1.11</ecNumber>
    </recommendedName>
</protein>
<evidence type="ECO:0000256" key="2">
    <source>
        <dbReference type="ARBA" id="ARBA00005184"/>
    </source>
</evidence>
<evidence type="ECO:0000256" key="3">
    <source>
        <dbReference type="ARBA" id="ARBA00008891"/>
    </source>
</evidence>
<dbReference type="PANTHER" id="PTHR31321:SF87">
    <property type="entry name" value="PECTINESTERASE 63-RELATED"/>
    <property type="match status" value="1"/>
</dbReference>
<dbReference type="PROSITE" id="PS00503">
    <property type="entry name" value="PECTINESTERASE_2"/>
    <property type="match status" value="1"/>
</dbReference>
<dbReference type="GO" id="GO:0045490">
    <property type="term" value="P:pectin catabolic process"/>
    <property type="evidence" value="ECO:0007669"/>
    <property type="project" value="UniProtKB-UniRule"/>
</dbReference>
<name>A0A1S2Z1B6_CICAR</name>
<dbReference type="UniPathway" id="UPA00545">
    <property type="reaction ID" value="UER00823"/>
</dbReference>
<dbReference type="RefSeq" id="XP_004513231.1">
    <property type="nucleotide sequence ID" value="XM_004513174.3"/>
</dbReference>
<proteinExistence type="inferred from homology"/>
<comment type="pathway">
    <text evidence="2 12">Glycan metabolism; pectin degradation; 2-dehydro-3-deoxy-D-gluconate from pectin: step 1/5.</text>
</comment>
<evidence type="ECO:0000256" key="4">
    <source>
        <dbReference type="ARBA" id="ARBA00013229"/>
    </source>
</evidence>
<dbReference type="GO" id="GO:0042545">
    <property type="term" value="P:cell wall modification"/>
    <property type="evidence" value="ECO:0007669"/>
    <property type="project" value="UniProtKB-UniRule"/>
</dbReference>
<dbReference type="Gene3D" id="2.160.20.10">
    <property type="entry name" value="Single-stranded right-handed beta-helix, Pectin lyase-like"/>
    <property type="match status" value="1"/>
</dbReference>
<dbReference type="InterPro" id="IPR000070">
    <property type="entry name" value="Pectinesterase_cat"/>
</dbReference>
<organism evidence="14 15">
    <name type="scientific">Cicer arietinum</name>
    <name type="common">Chickpea</name>
    <name type="synonym">Garbanzo</name>
    <dbReference type="NCBI Taxonomy" id="3827"/>
    <lineage>
        <taxon>Eukaryota</taxon>
        <taxon>Viridiplantae</taxon>
        <taxon>Streptophyta</taxon>
        <taxon>Embryophyta</taxon>
        <taxon>Tracheophyta</taxon>
        <taxon>Spermatophyta</taxon>
        <taxon>Magnoliopsida</taxon>
        <taxon>eudicotyledons</taxon>
        <taxon>Gunneridae</taxon>
        <taxon>Pentapetalae</taxon>
        <taxon>rosids</taxon>
        <taxon>fabids</taxon>
        <taxon>Fabales</taxon>
        <taxon>Fabaceae</taxon>
        <taxon>Papilionoideae</taxon>
        <taxon>50 kb inversion clade</taxon>
        <taxon>NPAAA clade</taxon>
        <taxon>Hologalegina</taxon>
        <taxon>IRL clade</taxon>
        <taxon>Cicereae</taxon>
        <taxon>Cicer</taxon>
    </lineage>
</organism>
<feature type="signal peptide" evidence="12">
    <location>
        <begin position="1"/>
        <end position="26"/>
    </location>
</feature>
<evidence type="ECO:0000256" key="9">
    <source>
        <dbReference type="ARBA" id="ARBA00023085"/>
    </source>
</evidence>
<feature type="active site" evidence="11">
    <location>
        <position position="224"/>
    </location>
</feature>
<evidence type="ECO:0000256" key="8">
    <source>
        <dbReference type="ARBA" id="ARBA00022801"/>
    </source>
</evidence>
<accession>A0A1S2Z1B6</accession>
<dbReference type="STRING" id="3827.A0A1S2Z1B6"/>
<dbReference type="OrthoDB" id="2019149at2759"/>
<evidence type="ECO:0000256" key="6">
    <source>
        <dbReference type="ARBA" id="ARBA00022525"/>
    </source>
</evidence>
<dbReference type="InterPro" id="IPR011050">
    <property type="entry name" value="Pectin_lyase_fold/virulence"/>
</dbReference>
<dbReference type="eggNOG" id="ENOG502R3C8">
    <property type="taxonomic scope" value="Eukaryota"/>
</dbReference>
<feature type="domain" description="Pectinesterase catalytic" evidence="13">
    <location>
        <begin position="71"/>
        <end position="358"/>
    </location>
</feature>